<evidence type="ECO:0000256" key="2">
    <source>
        <dbReference type="ARBA" id="ARBA00007558"/>
    </source>
</evidence>
<evidence type="ECO:0008006" key="10">
    <source>
        <dbReference type="Google" id="ProtNLM"/>
    </source>
</evidence>
<evidence type="ECO:0000256" key="1">
    <source>
        <dbReference type="ARBA" id="ARBA00004370"/>
    </source>
</evidence>
<evidence type="ECO:0000256" key="4">
    <source>
        <dbReference type="ARBA" id="ARBA00022989"/>
    </source>
</evidence>
<keyword evidence="5" id="KW-0472">Membrane</keyword>
<comment type="subcellular location">
    <subcellularLocation>
        <location evidence="1">Membrane</location>
    </subcellularLocation>
</comment>
<name>A0A6S7G224_PARCT</name>
<dbReference type="Proteomes" id="UP001152795">
    <property type="component" value="Unassembled WGS sequence"/>
</dbReference>
<evidence type="ECO:0000256" key="3">
    <source>
        <dbReference type="ARBA" id="ARBA00022692"/>
    </source>
</evidence>
<accession>A0A6S7G224</accession>
<evidence type="ECO:0000259" key="7">
    <source>
        <dbReference type="Pfam" id="PF24160"/>
    </source>
</evidence>
<dbReference type="InterPro" id="IPR006968">
    <property type="entry name" value="RUS_fam"/>
</dbReference>
<dbReference type="Pfam" id="PF04884">
    <property type="entry name" value="UVB_sens_prot"/>
    <property type="match status" value="1"/>
</dbReference>
<dbReference type="PANTHER" id="PTHR12770">
    <property type="entry name" value="RUS1 FAMILY PROTEIN C16ORF58"/>
    <property type="match status" value="1"/>
</dbReference>
<proteinExistence type="inferred from homology"/>
<keyword evidence="4" id="KW-1133">Transmembrane helix</keyword>
<evidence type="ECO:0000313" key="8">
    <source>
        <dbReference type="EMBL" id="CAB3983587.1"/>
    </source>
</evidence>
<gene>
    <name evidence="8" type="ORF">PACLA_8A087300</name>
</gene>
<organism evidence="8 9">
    <name type="scientific">Paramuricea clavata</name>
    <name type="common">Red gorgonian</name>
    <name type="synonym">Violescent sea-whip</name>
    <dbReference type="NCBI Taxonomy" id="317549"/>
    <lineage>
        <taxon>Eukaryota</taxon>
        <taxon>Metazoa</taxon>
        <taxon>Cnidaria</taxon>
        <taxon>Anthozoa</taxon>
        <taxon>Octocorallia</taxon>
        <taxon>Malacalcyonacea</taxon>
        <taxon>Plexauridae</taxon>
        <taxon>Paramuricea</taxon>
    </lineage>
</organism>
<dbReference type="OrthoDB" id="364779at2759"/>
<comment type="caution">
    <text evidence="8">The sequence shown here is derived from an EMBL/GenBank/DDBJ whole genome shotgun (WGS) entry which is preliminary data.</text>
</comment>
<evidence type="ECO:0000259" key="6">
    <source>
        <dbReference type="Pfam" id="PF04884"/>
    </source>
</evidence>
<protein>
    <recommendedName>
        <fullName evidence="10">RUS1 family</fullName>
    </recommendedName>
</protein>
<dbReference type="GO" id="GO:0016020">
    <property type="term" value="C:membrane"/>
    <property type="evidence" value="ECO:0007669"/>
    <property type="project" value="UniProtKB-SubCell"/>
</dbReference>
<dbReference type="Pfam" id="PF24160">
    <property type="entry name" value="UVB_sens_C"/>
    <property type="match status" value="1"/>
</dbReference>
<evidence type="ECO:0000256" key="5">
    <source>
        <dbReference type="ARBA" id="ARBA00023136"/>
    </source>
</evidence>
<dbReference type="InterPro" id="IPR055412">
    <property type="entry name" value="UVB_sens_C"/>
</dbReference>
<sequence length="470" mass="52885">MVAELIAEESYGEESLRAQYLISSETGQLKKERLYENSGFTSINKFIKDAFLPQGYPKSVSSDYLEYQIWDTCQAFCSSIVAALAAQAMLKAYGVGDEKATVLAATFTWLLKDGAGMVGRIVFTWLKGTELDCHAKKWRLAADVINDLTYCIELLAPRFRDYLLLFACMSSICRSLVGVCGGATRAALTQHQARRDNMADVSAKDGSQETMVNLLAFLVNLVLVPLVTGRERIIWLLFLVFTTLHLYCNFRAVSSVVMETVNSSRMRLLVDHFINDGLVLSPQEISAIEPILTKCHKSLDVNLGCPLSNVISSSNDFFAALPNSKEIHYIMKLEISKNFKSGCVNVALHRNIDSESLLQCYFQIAIMDLVIRSPRLRTKGATEDEMSELALNNLCHLWQQIYNARELPARASWDVVAYAHNFTLKVFPAFLKGLESRGWETSRNHLGPDEWRADWNLSRPGYEISRNKQL</sequence>
<dbReference type="AlphaFoldDB" id="A0A6S7G224"/>
<feature type="domain" description="Root UVB sensitive protein C-terminal" evidence="7">
    <location>
        <begin position="279"/>
        <end position="455"/>
    </location>
</feature>
<dbReference type="InterPro" id="IPR054549">
    <property type="entry name" value="UVB_sens_RUS_dom"/>
</dbReference>
<comment type="similarity">
    <text evidence="2">Belongs to the RUS1 family.</text>
</comment>
<dbReference type="EMBL" id="CACRXK020000631">
    <property type="protein sequence ID" value="CAB3983587.1"/>
    <property type="molecule type" value="Genomic_DNA"/>
</dbReference>
<keyword evidence="3" id="KW-0812">Transmembrane</keyword>
<evidence type="ECO:0000313" key="9">
    <source>
        <dbReference type="Proteomes" id="UP001152795"/>
    </source>
</evidence>
<feature type="domain" description="Protein root UVB sensitive/RUS" evidence="6">
    <location>
        <begin position="42"/>
        <end position="276"/>
    </location>
</feature>
<reference evidence="8" key="1">
    <citation type="submission" date="2020-04" db="EMBL/GenBank/DDBJ databases">
        <authorList>
            <person name="Alioto T."/>
            <person name="Alioto T."/>
            <person name="Gomez Garrido J."/>
        </authorList>
    </citation>
    <scope>NUCLEOTIDE SEQUENCE</scope>
    <source>
        <strain evidence="8">A484AB</strain>
    </source>
</reference>
<dbReference type="PANTHER" id="PTHR12770:SF31">
    <property type="entry name" value="RUS FAMILY MEMBER 1"/>
    <property type="match status" value="1"/>
</dbReference>
<keyword evidence="9" id="KW-1185">Reference proteome</keyword>